<dbReference type="AlphaFoldDB" id="A0A3A6Q2L1"/>
<evidence type="ECO:0000313" key="2">
    <source>
        <dbReference type="Proteomes" id="UP000267798"/>
    </source>
</evidence>
<accession>A0A3A6Q2L1</accession>
<organism evidence="1 2">
    <name type="scientific">Paenibacillus pinisoli</name>
    <dbReference type="NCBI Taxonomy" id="1276110"/>
    <lineage>
        <taxon>Bacteria</taxon>
        <taxon>Bacillati</taxon>
        <taxon>Bacillota</taxon>
        <taxon>Bacilli</taxon>
        <taxon>Bacillales</taxon>
        <taxon>Paenibacillaceae</taxon>
        <taxon>Paenibacillus</taxon>
    </lineage>
</organism>
<sequence>MQHVGPDAEENRIDLTLENLASGQRIELDANRMTQVLLNLLVNAIRYTPEGGSVRVVLEDRRIGNKDFLKSLSPTLE</sequence>
<keyword evidence="2" id="KW-1185">Reference proteome</keyword>
<dbReference type="Gene3D" id="3.30.565.10">
    <property type="entry name" value="Histidine kinase-like ATPase, C-terminal domain"/>
    <property type="match status" value="1"/>
</dbReference>
<protein>
    <recommendedName>
        <fullName evidence="3">Histidine kinase domain-containing protein</fullName>
    </recommendedName>
</protein>
<dbReference type="SUPFAM" id="SSF55874">
    <property type="entry name" value="ATPase domain of HSP90 chaperone/DNA topoisomerase II/histidine kinase"/>
    <property type="match status" value="1"/>
</dbReference>
<evidence type="ECO:0008006" key="3">
    <source>
        <dbReference type="Google" id="ProtNLM"/>
    </source>
</evidence>
<reference evidence="1 2" key="1">
    <citation type="submission" date="2018-09" db="EMBL/GenBank/DDBJ databases">
        <title>Paenibacillus aracenensis nov. sp. isolated from a cave in southern Spain.</title>
        <authorList>
            <person name="Jurado V."/>
            <person name="Gutierrez-Patricio S."/>
            <person name="Gonzalez-Pimentel J.L."/>
            <person name="Miller A.Z."/>
            <person name="Laiz L."/>
            <person name="Saiz-Jimenez C."/>
        </authorList>
    </citation>
    <scope>NUCLEOTIDE SEQUENCE [LARGE SCALE GENOMIC DNA]</scope>
    <source>
        <strain evidence="1 2">JCM 19203</strain>
    </source>
</reference>
<dbReference type="Proteomes" id="UP000267798">
    <property type="component" value="Unassembled WGS sequence"/>
</dbReference>
<gene>
    <name evidence="1" type="ORF">D3P09_12715</name>
</gene>
<proteinExistence type="predicted"/>
<name>A0A3A6Q2L1_9BACL</name>
<dbReference type="InterPro" id="IPR036890">
    <property type="entry name" value="HATPase_C_sf"/>
</dbReference>
<evidence type="ECO:0000313" key="1">
    <source>
        <dbReference type="EMBL" id="RJX40214.1"/>
    </source>
</evidence>
<comment type="caution">
    <text evidence="1">The sequence shown here is derived from an EMBL/GenBank/DDBJ whole genome shotgun (WGS) entry which is preliminary data.</text>
</comment>
<dbReference type="EMBL" id="QXQB01000002">
    <property type="protein sequence ID" value="RJX40214.1"/>
    <property type="molecule type" value="Genomic_DNA"/>
</dbReference>